<feature type="topological domain" description="Cytoplasmic" evidence="7">
    <location>
        <begin position="30"/>
        <end position="297"/>
    </location>
</feature>
<comment type="function">
    <text evidence="7">Regulatory DnaK co-chaperone. Direct interaction between DnaK and DjlA is needed for the induction of the wcaABCDE operon, involved in the synthesis of a colanic acid polysaccharide capsule, possibly through activation of the RcsB/RcsC phosphotransfer signaling pathway. The colanic acid capsule may help the bacterium survive conditions outside the host.</text>
</comment>
<evidence type="ECO:0000256" key="5">
    <source>
        <dbReference type="ARBA" id="ARBA00023136"/>
    </source>
</evidence>
<keyword evidence="3 7" id="KW-0812">Transmembrane</keyword>
<feature type="topological domain" description="Periplasmic" evidence="7">
    <location>
        <begin position="1"/>
        <end position="5"/>
    </location>
</feature>
<dbReference type="KEGG" id="gai:IMCC3135_22220"/>
<dbReference type="InterPro" id="IPR050817">
    <property type="entry name" value="DjlA_DnaK_co-chaperone"/>
</dbReference>
<evidence type="ECO:0000259" key="10">
    <source>
        <dbReference type="PROSITE" id="PS50076"/>
    </source>
</evidence>
<dbReference type="InterPro" id="IPR029024">
    <property type="entry name" value="TerB-like"/>
</dbReference>
<evidence type="ECO:0000256" key="1">
    <source>
        <dbReference type="ARBA" id="ARBA00022475"/>
    </source>
</evidence>
<sequence length="297" mass="31958">MVWGKLLGGTFGFMIGGPLGAVLGTALGHTFDKGMKLQLSHDVADEDLAPGEAGRIKMAFFTATFSVMGYIAKADGIVDKSEIALAEALMSSMNLDDELRAAAIKLFNEGKQEGFDAEALVLQFREECQQQTSLYRMFVEILIQAALADGVMTSDEEVALLKVAGILGFSEYSFRQLEMLVRFSMGADQSGGTGRGYGAGVGSGTGSGPKPGAGGGRRRTAPEASGQMTLREAFVVLGVESSDDRSTVKQAYRRLMSQHHPDKLVSKGLPDEMIKLATDKTQHIQKAYEKIKESKNW</sequence>
<dbReference type="Gene3D" id="1.10.3680.10">
    <property type="entry name" value="TerB-like"/>
    <property type="match status" value="1"/>
</dbReference>
<evidence type="ECO:0000256" key="3">
    <source>
        <dbReference type="ARBA" id="ARBA00022692"/>
    </source>
</evidence>
<reference evidence="11 12" key="1">
    <citation type="submission" date="2016-12" db="EMBL/GenBank/DDBJ databases">
        <authorList>
            <person name="Song W.-J."/>
            <person name="Kurnit D.M."/>
        </authorList>
    </citation>
    <scope>NUCLEOTIDE SEQUENCE [LARGE SCALE GENOMIC DNA]</scope>
    <source>
        <strain evidence="11 12">IMCC3135</strain>
    </source>
</reference>
<feature type="domain" description="J" evidence="10">
    <location>
        <begin position="232"/>
        <end position="296"/>
    </location>
</feature>
<dbReference type="InterPro" id="IPR007791">
    <property type="entry name" value="DjlA_N"/>
</dbReference>
<comment type="subcellular location">
    <subcellularLocation>
        <location evidence="7">Cell inner membrane</location>
        <topology evidence="7">Single-pass type III membrane protein</topology>
    </subcellularLocation>
</comment>
<dbReference type="RefSeq" id="WP_088919538.1">
    <property type="nucleotide sequence ID" value="NZ_CP018632.1"/>
</dbReference>
<dbReference type="Proteomes" id="UP000250079">
    <property type="component" value="Chromosome"/>
</dbReference>
<dbReference type="Pfam" id="PF05099">
    <property type="entry name" value="TerB"/>
    <property type="match status" value="1"/>
</dbReference>
<keyword evidence="1 7" id="KW-1003">Cell membrane</keyword>
<accession>A0A2Z2P3V9</accession>
<dbReference type="PROSITE" id="PS50076">
    <property type="entry name" value="DNAJ_2"/>
    <property type="match status" value="1"/>
</dbReference>
<evidence type="ECO:0000256" key="9">
    <source>
        <dbReference type="SAM" id="Phobius"/>
    </source>
</evidence>
<dbReference type="EMBL" id="CP018632">
    <property type="protein sequence ID" value="ASJ74514.1"/>
    <property type="molecule type" value="Genomic_DNA"/>
</dbReference>
<keyword evidence="4 7" id="KW-1133">Transmembrane helix</keyword>
<organism evidence="11 12">
    <name type="scientific">Granulosicoccus antarcticus IMCC3135</name>
    <dbReference type="NCBI Taxonomy" id="1192854"/>
    <lineage>
        <taxon>Bacteria</taxon>
        <taxon>Pseudomonadati</taxon>
        <taxon>Pseudomonadota</taxon>
        <taxon>Gammaproteobacteria</taxon>
        <taxon>Chromatiales</taxon>
        <taxon>Granulosicoccaceae</taxon>
        <taxon>Granulosicoccus</taxon>
    </lineage>
</organism>
<evidence type="ECO:0000313" key="12">
    <source>
        <dbReference type="Proteomes" id="UP000250079"/>
    </source>
</evidence>
<evidence type="ECO:0000313" key="11">
    <source>
        <dbReference type="EMBL" id="ASJ74514.1"/>
    </source>
</evidence>
<feature type="compositionally biased region" description="Gly residues" evidence="8">
    <location>
        <begin position="194"/>
        <end position="215"/>
    </location>
</feature>
<dbReference type="PRINTS" id="PR00625">
    <property type="entry name" value="JDOMAIN"/>
</dbReference>
<gene>
    <name evidence="11" type="primary">djlA_1</name>
    <name evidence="7" type="synonym">djlA</name>
    <name evidence="11" type="ORF">IMCC3135_22220</name>
</gene>
<dbReference type="InterPro" id="IPR036869">
    <property type="entry name" value="J_dom_sf"/>
</dbReference>
<feature type="region of interest" description="Disordered" evidence="8">
    <location>
        <begin position="194"/>
        <end position="224"/>
    </location>
</feature>
<dbReference type="SUPFAM" id="SSF46565">
    <property type="entry name" value="Chaperone J-domain"/>
    <property type="match status" value="1"/>
</dbReference>
<evidence type="ECO:0000256" key="7">
    <source>
        <dbReference type="HAMAP-Rule" id="MF_01153"/>
    </source>
</evidence>
<evidence type="ECO:0000256" key="4">
    <source>
        <dbReference type="ARBA" id="ARBA00022989"/>
    </source>
</evidence>
<dbReference type="InterPro" id="IPR001623">
    <property type="entry name" value="DnaJ_domain"/>
</dbReference>
<dbReference type="PANTHER" id="PTHR24074">
    <property type="entry name" value="CO-CHAPERONE PROTEIN DJLA"/>
    <property type="match status" value="1"/>
</dbReference>
<dbReference type="InterPro" id="IPR023749">
    <property type="entry name" value="DjlA"/>
</dbReference>
<dbReference type="HAMAP" id="MF_01153">
    <property type="entry name" value="DjlA"/>
    <property type="match status" value="1"/>
</dbReference>
<dbReference type="GO" id="GO:0005886">
    <property type="term" value="C:plasma membrane"/>
    <property type="evidence" value="ECO:0007669"/>
    <property type="project" value="UniProtKB-SubCell"/>
</dbReference>
<dbReference type="SUPFAM" id="SSF158682">
    <property type="entry name" value="TerB-like"/>
    <property type="match status" value="1"/>
</dbReference>
<keyword evidence="6 7" id="KW-0143">Chaperone</keyword>
<dbReference type="GO" id="GO:0051087">
    <property type="term" value="F:protein-folding chaperone binding"/>
    <property type="evidence" value="ECO:0007669"/>
    <property type="project" value="InterPro"/>
</dbReference>
<keyword evidence="2 7" id="KW-0997">Cell inner membrane</keyword>
<dbReference type="SMART" id="SM00271">
    <property type="entry name" value="DnaJ"/>
    <property type="match status" value="1"/>
</dbReference>
<dbReference type="NCBIfam" id="NF006948">
    <property type="entry name" value="PRK09430.1"/>
    <property type="match status" value="1"/>
</dbReference>
<evidence type="ECO:0000256" key="6">
    <source>
        <dbReference type="ARBA" id="ARBA00023186"/>
    </source>
</evidence>
<proteinExistence type="inferred from homology"/>
<dbReference type="Pfam" id="PF00226">
    <property type="entry name" value="DnaJ"/>
    <property type="match status" value="1"/>
</dbReference>
<dbReference type="OrthoDB" id="9782583at2"/>
<evidence type="ECO:0000256" key="2">
    <source>
        <dbReference type="ARBA" id="ARBA00022519"/>
    </source>
</evidence>
<keyword evidence="5 7" id="KW-0472">Membrane</keyword>
<keyword evidence="12" id="KW-1185">Reference proteome</keyword>
<name>A0A2Z2P3V9_9GAMM</name>
<dbReference type="CDD" id="cd07316">
    <property type="entry name" value="terB_like_DjlA"/>
    <property type="match status" value="1"/>
</dbReference>
<comment type="domain">
    <text evidence="7">The transmembrane domain is a dimerization domain.</text>
</comment>
<dbReference type="CDD" id="cd06257">
    <property type="entry name" value="DnaJ"/>
    <property type="match status" value="1"/>
</dbReference>
<dbReference type="AlphaFoldDB" id="A0A2Z2P3V9"/>
<feature type="transmembrane region" description="Helical" evidence="9">
    <location>
        <begin position="6"/>
        <end position="27"/>
    </location>
</feature>
<dbReference type="Gene3D" id="1.10.287.110">
    <property type="entry name" value="DnaJ domain"/>
    <property type="match status" value="1"/>
</dbReference>
<comment type="subunit">
    <text evidence="7">Homodimer.</text>
</comment>
<protein>
    <recommendedName>
        <fullName evidence="7">Co-chaperone protein DjlA</fullName>
    </recommendedName>
</protein>
<evidence type="ECO:0000256" key="8">
    <source>
        <dbReference type="SAM" id="MobiDB-lite"/>
    </source>
</evidence>